<evidence type="ECO:0000313" key="1">
    <source>
        <dbReference type="EMBL" id="MFB9713976.1"/>
    </source>
</evidence>
<evidence type="ECO:0000313" key="2">
    <source>
        <dbReference type="Proteomes" id="UP001589536"/>
    </source>
</evidence>
<keyword evidence="2" id="KW-1185">Reference proteome</keyword>
<dbReference type="RefSeq" id="WP_345042525.1">
    <property type="nucleotide sequence ID" value="NZ_BAABED010000001.1"/>
</dbReference>
<accession>A0ABV5UN72</accession>
<protein>
    <submittedName>
        <fullName evidence="1">Uncharacterized protein</fullName>
    </submittedName>
</protein>
<dbReference type="Proteomes" id="UP001589536">
    <property type="component" value="Unassembled WGS sequence"/>
</dbReference>
<reference evidence="1 2" key="1">
    <citation type="submission" date="2024-09" db="EMBL/GenBank/DDBJ databases">
        <authorList>
            <person name="Sun Q."/>
            <person name="Mori K."/>
        </authorList>
    </citation>
    <scope>NUCLEOTIDE SEQUENCE [LARGE SCALE GENOMIC DNA]</scope>
    <source>
        <strain evidence="1 2">JCM 13519</strain>
    </source>
</reference>
<organism evidence="1 2">
    <name type="scientific">Arthrobacter methylotrophus</name>
    <dbReference type="NCBI Taxonomy" id="121291"/>
    <lineage>
        <taxon>Bacteria</taxon>
        <taxon>Bacillati</taxon>
        <taxon>Actinomycetota</taxon>
        <taxon>Actinomycetes</taxon>
        <taxon>Micrococcales</taxon>
        <taxon>Micrococcaceae</taxon>
        <taxon>Arthrobacter</taxon>
    </lineage>
</organism>
<dbReference type="EMBL" id="JBHMBH010000019">
    <property type="protein sequence ID" value="MFB9713976.1"/>
    <property type="molecule type" value="Genomic_DNA"/>
</dbReference>
<sequence>MNPTKSTERSPYCPEARQYATDLLGHLGKSGGTIPGSFTAKVFELWAVADMTNKFIIASSWPFIAVALHANDYGGEAAVRSVAGI</sequence>
<gene>
    <name evidence="1" type="ORF">ACFFPI_07380</name>
</gene>
<name>A0ABV5UN72_9MICC</name>
<comment type="caution">
    <text evidence="1">The sequence shown here is derived from an EMBL/GenBank/DDBJ whole genome shotgun (WGS) entry which is preliminary data.</text>
</comment>
<proteinExistence type="predicted"/>